<organism evidence="2 3">
    <name type="scientific">Desmophyllum pertusum</name>
    <dbReference type="NCBI Taxonomy" id="174260"/>
    <lineage>
        <taxon>Eukaryota</taxon>
        <taxon>Metazoa</taxon>
        <taxon>Cnidaria</taxon>
        <taxon>Anthozoa</taxon>
        <taxon>Hexacorallia</taxon>
        <taxon>Scleractinia</taxon>
        <taxon>Caryophylliina</taxon>
        <taxon>Caryophylliidae</taxon>
        <taxon>Desmophyllum</taxon>
    </lineage>
</organism>
<keyword evidence="3" id="KW-1185">Reference proteome</keyword>
<evidence type="ECO:0000313" key="2">
    <source>
        <dbReference type="EMBL" id="KAJ7394870.1"/>
    </source>
</evidence>
<evidence type="ECO:0000313" key="3">
    <source>
        <dbReference type="Proteomes" id="UP001163046"/>
    </source>
</evidence>
<dbReference type="Proteomes" id="UP001163046">
    <property type="component" value="Unassembled WGS sequence"/>
</dbReference>
<name>A0A9X0A7R0_9CNID</name>
<feature type="region of interest" description="Disordered" evidence="1">
    <location>
        <begin position="187"/>
        <end position="209"/>
    </location>
</feature>
<protein>
    <submittedName>
        <fullName evidence="2">Uncharacterized protein</fullName>
    </submittedName>
</protein>
<dbReference type="OrthoDB" id="6146693at2759"/>
<dbReference type="EMBL" id="MU825396">
    <property type="protein sequence ID" value="KAJ7394870.1"/>
    <property type="molecule type" value="Genomic_DNA"/>
</dbReference>
<sequence length="248" mass="27952">METFNGITFFVDTESQTLDQFSTEPHIFIKIGFTPTGRLITPSYKKSLIAEEDFSNRHAKAVASQPCLLAAKKQSFDAETWLPSVAVAGSVLLKQCSRNMIAMQLMITTLIKYTGFHAMCNFLSALRLGVSPSHHNKKSDEFGKLYNAVMLQQKEEDEAFLKSSLPENQVQEVNHQPCPQVVQISATQSPPSDMASQNSNHNNNSITDQIGPGWKIAFDNLDIFQRVREMSEDNQNRDHHWINHVKVL</sequence>
<evidence type="ECO:0000256" key="1">
    <source>
        <dbReference type="SAM" id="MobiDB-lite"/>
    </source>
</evidence>
<comment type="caution">
    <text evidence="2">The sequence shown here is derived from an EMBL/GenBank/DDBJ whole genome shotgun (WGS) entry which is preliminary data.</text>
</comment>
<dbReference type="AlphaFoldDB" id="A0A9X0A7R0"/>
<accession>A0A9X0A7R0</accession>
<proteinExistence type="predicted"/>
<reference evidence="2" key="1">
    <citation type="submission" date="2023-01" db="EMBL/GenBank/DDBJ databases">
        <title>Genome assembly of the deep-sea coral Lophelia pertusa.</title>
        <authorList>
            <person name="Herrera S."/>
            <person name="Cordes E."/>
        </authorList>
    </citation>
    <scope>NUCLEOTIDE SEQUENCE</scope>
    <source>
        <strain evidence="2">USNM1676648</strain>
        <tissue evidence="2">Polyp</tissue>
    </source>
</reference>
<gene>
    <name evidence="2" type="ORF">OS493_000705</name>
</gene>
<feature type="compositionally biased region" description="Polar residues" evidence="1">
    <location>
        <begin position="187"/>
        <end position="208"/>
    </location>
</feature>